<dbReference type="Proteomes" id="UP000196138">
    <property type="component" value="Chromosome"/>
</dbReference>
<dbReference type="InterPro" id="IPR042100">
    <property type="entry name" value="Bug_dom1"/>
</dbReference>
<dbReference type="Gene3D" id="3.40.190.10">
    <property type="entry name" value="Periplasmic binding protein-like II"/>
    <property type="match status" value="1"/>
</dbReference>
<name>A0A1Y0ERI9_9BURK</name>
<dbReference type="PANTHER" id="PTHR42928:SF5">
    <property type="entry name" value="BLR1237 PROTEIN"/>
    <property type="match status" value="1"/>
</dbReference>
<accession>A0A1Y0ERI9</accession>
<evidence type="ECO:0000313" key="3">
    <source>
        <dbReference type="Proteomes" id="UP000196138"/>
    </source>
</evidence>
<evidence type="ECO:0000313" key="2">
    <source>
        <dbReference type="EMBL" id="ARU06011.1"/>
    </source>
</evidence>
<dbReference type="Gene3D" id="3.40.190.150">
    <property type="entry name" value="Bordetella uptake gene, domain 1"/>
    <property type="match status" value="1"/>
</dbReference>
<dbReference type="Pfam" id="PF03401">
    <property type="entry name" value="TctC"/>
    <property type="match status" value="1"/>
</dbReference>
<gene>
    <name evidence="2" type="ORF">CCO03_16250</name>
</gene>
<dbReference type="AlphaFoldDB" id="A0A1Y0ERI9"/>
<keyword evidence="3" id="KW-1185">Reference proteome</keyword>
<organism evidence="2 3">
    <name type="scientific">Comamonas serinivorans</name>
    <dbReference type="NCBI Taxonomy" id="1082851"/>
    <lineage>
        <taxon>Bacteria</taxon>
        <taxon>Pseudomonadati</taxon>
        <taxon>Pseudomonadota</taxon>
        <taxon>Betaproteobacteria</taxon>
        <taxon>Burkholderiales</taxon>
        <taxon>Comamonadaceae</taxon>
        <taxon>Comamonas</taxon>
    </lineage>
</organism>
<dbReference type="RefSeq" id="WP_087282730.1">
    <property type="nucleotide sequence ID" value="NZ_CP021455.1"/>
</dbReference>
<dbReference type="KEGG" id="cser:CCO03_16250"/>
<dbReference type="CDD" id="cd07012">
    <property type="entry name" value="PBP2_Bug_TTT"/>
    <property type="match status" value="1"/>
</dbReference>
<dbReference type="InterPro" id="IPR005064">
    <property type="entry name" value="BUG"/>
</dbReference>
<protein>
    <recommendedName>
        <fullName evidence="4">ABC transporter substrate-binding protein</fullName>
    </recommendedName>
</protein>
<dbReference type="PANTHER" id="PTHR42928">
    <property type="entry name" value="TRICARBOXYLATE-BINDING PROTEIN"/>
    <property type="match status" value="1"/>
</dbReference>
<dbReference type="EMBL" id="CP021455">
    <property type="protein sequence ID" value="ARU06011.1"/>
    <property type="molecule type" value="Genomic_DNA"/>
</dbReference>
<evidence type="ECO:0000256" key="1">
    <source>
        <dbReference type="ARBA" id="ARBA00006987"/>
    </source>
</evidence>
<dbReference type="SUPFAM" id="SSF53850">
    <property type="entry name" value="Periplasmic binding protein-like II"/>
    <property type="match status" value="1"/>
</dbReference>
<dbReference type="PIRSF" id="PIRSF017082">
    <property type="entry name" value="YflP"/>
    <property type="match status" value="1"/>
</dbReference>
<sequence>MLNRRQFAAGAAATVLATQAHANTYPSRPIKLMIGYAPGGSTDGPARALAERVGALLGQPVVIENKPGASGTMPIQALQTSAPDGYTLAMAPSSTYRVPFTSEVKWDPLTDLSYVIGITGYTFGIVVRADSPLKTFADYLKFARENPGELTYGTSGVGSTNHMTMEQMARQYKLQLRHIPYKGGAESVQAALAGEVMSAAEGSNWVPMVDAGKLRLLVVWNAKRIARYPQVPTLRESGIDIVQNAPWGLVGPKGLQPAIAARLHDAFKQAMETENFRKALDTYVMEPDYRSGADYRTYATQAVARERELVQALGLARAASRGGA</sequence>
<comment type="similarity">
    <text evidence="1">Belongs to the UPF0065 (bug) family.</text>
</comment>
<reference evidence="2 3" key="1">
    <citation type="submission" date="2017-05" db="EMBL/GenBank/DDBJ databases">
        <authorList>
            <person name="Song R."/>
            <person name="Chenine A.L."/>
            <person name="Ruprecht R.M."/>
        </authorList>
    </citation>
    <scope>NUCLEOTIDE SEQUENCE [LARGE SCALE GENOMIC DNA]</scope>
    <source>
        <strain evidence="2 3">DSM 26136</strain>
    </source>
</reference>
<proteinExistence type="inferred from homology"/>
<dbReference type="OrthoDB" id="8678477at2"/>
<evidence type="ECO:0008006" key="4">
    <source>
        <dbReference type="Google" id="ProtNLM"/>
    </source>
</evidence>